<keyword evidence="5 9" id="KW-0472">Membrane</keyword>
<dbReference type="GO" id="GO:0035025">
    <property type="term" value="P:positive regulation of Rho protein signal transduction"/>
    <property type="evidence" value="ECO:0007669"/>
    <property type="project" value="TreeGrafter"/>
</dbReference>
<dbReference type="GO" id="GO:0005886">
    <property type="term" value="C:plasma membrane"/>
    <property type="evidence" value="ECO:0007669"/>
    <property type="project" value="TreeGrafter"/>
</dbReference>
<feature type="transmembrane region" description="Helical" evidence="9">
    <location>
        <begin position="28"/>
        <end position="49"/>
    </location>
</feature>
<feature type="transmembrane region" description="Helical" evidence="9">
    <location>
        <begin position="61"/>
        <end position="79"/>
    </location>
</feature>
<feature type="transmembrane region" description="Helical" evidence="9">
    <location>
        <begin position="190"/>
        <end position="214"/>
    </location>
</feature>
<keyword evidence="3 9" id="KW-1133">Transmembrane helix</keyword>
<keyword evidence="11" id="KW-1185">Reference proteome</keyword>
<evidence type="ECO:0000256" key="9">
    <source>
        <dbReference type="SAM" id="Phobius"/>
    </source>
</evidence>
<keyword evidence="7" id="KW-0325">Glycoprotein</keyword>
<dbReference type="SUPFAM" id="SSF81321">
    <property type="entry name" value="Family A G protein-coupled receptor-like"/>
    <property type="match status" value="1"/>
</dbReference>
<evidence type="ECO:0000259" key="10">
    <source>
        <dbReference type="PROSITE" id="PS50262"/>
    </source>
</evidence>
<feature type="transmembrane region" description="Helical" evidence="9">
    <location>
        <begin position="99"/>
        <end position="120"/>
    </location>
</feature>
<feature type="domain" description="G-protein coupled receptors family 1 profile" evidence="10">
    <location>
        <begin position="41"/>
        <end position="295"/>
    </location>
</feature>
<dbReference type="Gene3D" id="1.20.1070.10">
    <property type="entry name" value="Rhodopsin 7-helix transmembrane proteins"/>
    <property type="match status" value="1"/>
</dbReference>
<evidence type="ECO:0000256" key="7">
    <source>
        <dbReference type="ARBA" id="ARBA00023180"/>
    </source>
</evidence>
<dbReference type="PROSITE" id="PS50262">
    <property type="entry name" value="G_PROTEIN_RECEP_F1_2"/>
    <property type="match status" value="1"/>
</dbReference>
<reference evidence="12" key="1">
    <citation type="submission" date="2025-08" db="UniProtKB">
        <authorList>
            <consortium name="RefSeq"/>
        </authorList>
    </citation>
    <scope>IDENTIFICATION</scope>
</reference>
<evidence type="ECO:0000256" key="1">
    <source>
        <dbReference type="ARBA" id="ARBA00004141"/>
    </source>
</evidence>
<dbReference type="InParanoid" id="A0A6J2URF9"/>
<keyword evidence="6 12" id="KW-0675">Receptor</keyword>
<dbReference type="GeneID" id="115806463"/>
<gene>
    <name evidence="12" type="primary">LOC115806463</name>
</gene>
<keyword evidence="8" id="KW-0807">Transducer</keyword>
<evidence type="ECO:0000313" key="12">
    <source>
        <dbReference type="RefSeq" id="XP_030623025.1"/>
    </source>
</evidence>
<name>A0A6J2URF9_CHACN</name>
<evidence type="ECO:0000256" key="8">
    <source>
        <dbReference type="ARBA" id="ARBA00023224"/>
    </source>
</evidence>
<comment type="subcellular location">
    <subcellularLocation>
        <location evidence="1">Membrane</location>
        <topology evidence="1">Multi-pass membrane protein</topology>
    </subcellularLocation>
</comment>
<evidence type="ECO:0000256" key="4">
    <source>
        <dbReference type="ARBA" id="ARBA00023040"/>
    </source>
</evidence>
<dbReference type="GO" id="GO:0004930">
    <property type="term" value="F:G protein-coupled receptor activity"/>
    <property type="evidence" value="ECO:0007669"/>
    <property type="project" value="UniProtKB-KW"/>
</dbReference>
<evidence type="ECO:0000313" key="11">
    <source>
        <dbReference type="Proteomes" id="UP000504632"/>
    </source>
</evidence>
<keyword evidence="2 9" id="KW-0812">Transmembrane</keyword>
<proteinExistence type="predicted"/>
<dbReference type="RefSeq" id="XP_030623025.1">
    <property type="nucleotide sequence ID" value="XM_030767165.1"/>
</dbReference>
<dbReference type="PRINTS" id="PR00237">
    <property type="entry name" value="GPCRRHODOPSN"/>
</dbReference>
<sequence>MNHSDHSPVVMKNNFYSAGSHEENVLFATYYIIILIISVPFNALALWVFCRQAKSKSPSKVFLLNLAIADMAYVLVLPMRVVYHAADSHWPLGEAPCRLVGVLFFLNLYCSLLFMMFISLDRLVALVLPIKSQSLRKTRNAKATCILLWIIVTFSMLPKLMSTQTMTIQSEKLNITICSQLYFENTTPKALVSTAVAFTVPLLTLTVSYILILIKLRTMKFQERTLVQQKAIRLIILTMVNILVAFVPYHVHRFIYIERHAHDDMTEDEMKALAFGNRLTSALMCVSGVFDPVMYFFLASTYQQSLTQIFCKRSEDNQQQTTSSKQFY</sequence>
<evidence type="ECO:0000256" key="2">
    <source>
        <dbReference type="ARBA" id="ARBA00022692"/>
    </source>
</evidence>
<dbReference type="OrthoDB" id="6503655at2759"/>
<dbReference type="GO" id="GO:0007200">
    <property type="term" value="P:phospholipase C-activating G protein-coupled receptor signaling pathway"/>
    <property type="evidence" value="ECO:0007669"/>
    <property type="project" value="TreeGrafter"/>
</dbReference>
<organism evidence="11 12">
    <name type="scientific">Chanos chanos</name>
    <name type="common">Milkfish</name>
    <name type="synonym">Mugil chanos</name>
    <dbReference type="NCBI Taxonomy" id="29144"/>
    <lineage>
        <taxon>Eukaryota</taxon>
        <taxon>Metazoa</taxon>
        <taxon>Chordata</taxon>
        <taxon>Craniata</taxon>
        <taxon>Vertebrata</taxon>
        <taxon>Euteleostomi</taxon>
        <taxon>Actinopterygii</taxon>
        <taxon>Neopterygii</taxon>
        <taxon>Teleostei</taxon>
        <taxon>Ostariophysi</taxon>
        <taxon>Gonorynchiformes</taxon>
        <taxon>Chanidae</taxon>
        <taxon>Chanos</taxon>
    </lineage>
</organism>
<dbReference type="InterPro" id="IPR017452">
    <property type="entry name" value="GPCR_Rhodpsn_7TM"/>
</dbReference>
<feature type="transmembrane region" description="Helical" evidence="9">
    <location>
        <begin position="275"/>
        <end position="298"/>
    </location>
</feature>
<dbReference type="Pfam" id="PF00001">
    <property type="entry name" value="7tm_1"/>
    <property type="match status" value="1"/>
</dbReference>
<dbReference type="InterPro" id="IPR000276">
    <property type="entry name" value="GPCR_Rhodpsn"/>
</dbReference>
<evidence type="ECO:0000256" key="6">
    <source>
        <dbReference type="ARBA" id="ARBA00023170"/>
    </source>
</evidence>
<dbReference type="Proteomes" id="UP000504632">
    <property type="component" value="Chromosome 3"/>
</dbReference>
<keyword evidence="4" id="KW-0297">G-protein coupled receptor</keyword>
<dbReference type="PRINTS" id="PR01157">
    <property type="entry name" value="P2YPURNOCPTR"/>
</dbReference>
<dbReference type="PANTHER" id="PTHR24232:SF105">
    <property type="entry name" value="URACIL NUCLEOTIDE_CYSTEINYL LEUKOTRIENE RECEPTOR-LIKE"/>
    <property type="match status" value="1"/>
</dbReference>
<protein>
    <submittedName>
        <fullName evidence="12">Uracil nucleotide/cysteinyl leukotriene receptor</fullName>
    </submittedName>
</protein>
<feature type="transmembrane region" description="Helical" evidence="9">
    <location>
        <begin position="234"/>
        <end position="255"/>
    </location>
</feature>
<accession>A0A6J2URF9</accession>
<feature type="transmembrane region" description="Helical" evidence="9">
    <location>
        <begin position="141"/>
        <end position="157"/>
    </location>
</feature>
<dbReference type="AlphaFoldDB" id="A0A6J2URF9"/>
<evidence type="ECO:0000256" key="5">
    <source>
        <dbReference type="ARBA" id="ARBA00023136"/>
    </source>
</evidence>
<evidence type="ECO:0000256" key="3">
    <source>
        <dbReference type="ARBA" id="ARBA00022989"/>
    </source>
</evidence>
<dbReference type="PANTHER" id="PTHR24232">
    <property type="entry name" value="G-PROTEIN COUPLED RECEPTOR"/>
    <property type="match status" value="1"/>
</dbReference>